<proteinExistence type="predicted"/>
<comment type="caution">
    <text evidence="2">The sequence shown here is derived from an EMBL/GenBank/DDBJ whole genome shotgun (WGS) entry which is preliminary data.</text>
</comment>
<gene>
    <name evidence="2" type="ORF">BO225_02875</name>
</gene>
<dbReference type="Gene3D" id="3.40.30.10">
    <property type="entry name" value="Glutaredoxin"/>
    <property type="match status" value="1"/>
</dbReference>
<dbReference type="InterPro" id="IPR036249">
    <property type="entry name" value="Thioredoxin-like_sf"/>
</dbReference>
<evidence type="ECO:0008006" key="4">
    <source>
        <dbReference type="Google" id="ProtNLM"/>
    </source>
</evidence>
<dbReference type="OrthoDB" id="1644375at2"/>
<keyword evidence="1" id="KW-0732">Signal</keyword>
<evidence type="ECO:0000256" key="1">
    <source>
        <dbReference type="SAM" id="SignalP"/>
    </source>
</evidence>
<evidence type="ECO:0000313" key="3">
    <source>
        <dbReference type="Proteomes" id="UP000186705"/>
    </source>
</evidence>
<dbReference type="AlphaFoldDB" id="A0A1U7NPD8"/>
<dbReference type="STRING" id="1862672.BO225_02875"/>
<keyword evidence="3" id="KW-1185">Reference proteome</keyword>
<dbReference type="Proteomes" id="UP000186705">
    <property type="component" value="Unassembled WGS sequence"/>
</dbReference>
<dbReference type="GeneID" id="78274891"/>
<feature type="signal peptide" evidence="1">
    <location>
        <begin position="1"/>
        <end position="23"/>
    </location>
</feature>
<dbReference type="PROSITE" id="PS51257">
    <property type="entry name" value="PROKAR_LIPOPROTEIN"/>
    <property type="match status" value="1"/>
</dbReference>
<organism evidence="2 3">
    <name type="scientific">Dubosiella newyorkensis</name>
    <dbReference type="NCBI Taxonomy" id="1862672"/>
    <lineage>
        <taxon>Bacteria</taxon>
        <taxon>Bacillati</taxon>
        <taxon>Bacillota</taxon>
        <taxon>Erysipelotrichia</taxon>
        <taxon>Erysipelotrichales</taxon>
        <taxon>Erysipelotrichaceae</taxon>
        <taxon>Dubosiella</taxon>
    </lineage>
</organism>
<feature type="chain" id="PRO_5038894353" description="Bacteriocin transport accessory protein" evidence="1">
    <location>
        <begin position="24"/>
        <end position="167"/>
    </location>
</feature>
<name>A0A1U7NPD8_9FIRM</name>
<accession>A0A1U7NPD8</accession>
<dbReference type="EMBL" id="MPKA01000047">
    <property type="protein sequence ID" value="OLU47501.1"/>
    <property type="molecule type" value="Genomic_DNA"/>
</dbReference>
<sequence>MRWIKKGWIALFGISLLLMSACSKTNFQEVEVSMQEVETMFENKESFQLLVERDNCPFCESLNQYIEDTKQGHALTVYKLDTTDFEFSKRKQEDEVLQSSTEEGQKFLEKFPYFLYTPTIYTIQDGVVRSAAIGFNEENKTMSEWNVDSSIDWDKADEVDVWKYLER</sequence>
<evidence type="ECO:0000313" key="2">
    <source>
        <dbReference type="EMBL" id="OLU47501.1"/>
    </source>
</evidence>
<dbReference type="SUPFAM" id="SSF52833">
    <property type="entry name" value="Thioredoxin-like"/>
    <property type="match status" value="1"/>
</dbReference>
<dbReference type="RefSeq" id="WP_076340782.1">
    <property type="nucleotide sequence ID" value="NZ_CAPDDE010000002.1"/>
</dbReference>
<reference evidence="2 3" key="1">
    <citation type="submission" date="2016-11" db="EMBL/GenBank/DDBJ databases">
        <title>Description of two novel members of the family Erysipelotrichaceae: Ileibacterium lipovorans gen. nov., sp. nov. and Dubosiella newyorkensis, gen. nov., sp. nov.</title>
        <authorList>
            <person name="Cox L.M."/>
            <person name="Sohn J."/>
            <person name="Tyrrell K.L."/>
            <person name="Citron D.M."/>
            <person name="Lawson P.A."/>
            <person name="Patel N.B."/>
            <person name="Iizumi T."/>
            <person name="Perez-Perez G.I."/>
            <person name="Goldstein E.J."/>
            <person name="Blaser M.J."/>
        </authorList>
    </citation>
    <scope>NUCLEOTIDE SEQUENCE [LARGE SCALE GENOMIC DNA]</scope>
    <source>
        <strain evidence="2 3">NYU-BL-A4</strain>
    </source>
</reference>
<protein>
    <recommendedName>
        <fullName evidence="4">Bacteriocin transport accessory protein</fullName>
    </recommendedName>
</protein>